<evidence type="ECO:0000313" key="2">
    <source>
        <dbReference type="Proteomes" id="UP001209878"/>
    </source>
</evidence>
<comment type="caution">
    <text evidence="1">The sequence shown here is derived from an EMBL/GenBank/DDBJ whole genome shotgun (WGS) entry which is preliminary data.</text>
</comment>
<name>A0AAD9N7N8_RIDPI</name>
<organism evidence="1 2">
    <name type="scientific">Ridgeia piscesae</name>
    <name type="common">Tubeworm</name>
    <dbReference type="NCBI Taxonomy" id="27915"/>
    <lineage>
        <taxon>Eukaryota</taxon>
        <taxon>Metazoa</taxon>
        <taxon>Spiralia</taxon>
        <taxon>Lophotrochozoa</taxon>
        <taxon>Annelida</taxon>
        <taxon>Polychaeta</taxon>
        <taxon>Sedentaria</taxon>
        <taxon>Canalipalpata</taxon>
        <taxon>Sabellida</taxon>
        <taxon>Siboglinidae</taxon>
        <taxon>Ridgeia</taxon>
    </lineage>
</organism>
<dbReference type="AlphaFoldDB" id="A0AAD9N7N8"/>
<reference evidence="1" key="1">
    <citation type="journal article" date="2023" name="Mol. Biol. Evol.">
        <title>Third-Generation Sequencing Reveals the Adaptive Role of the Epigenome in Three Deep-Sea Polychaetes.</title>
        <authorList>
            <person name="Perez M."/>
            <person name="Aroh O."/>
            <person name="Sun Y."/>
            <person name="Lan Y."/>
            <person name="Juniper S.K."/>
            <person name="Young C.R."/>
            <person name="Angers B."/>
            <person name="Qian P.Y."/>
        </authorList>
    </citation>
    <scope>NUCLEOTIDE SEQUENCE</scope>
    <source>
        <strain evidence="1">R07B-5</strain>
    </source>
</reference>
<evidence type="ECO:0000313" key="1">
    <source>
        <dbReference type="EMBL" id="KAK2159895.1"/>
    </source>
</evidence>
<dbReference type="Proteomes" id="UP001209878">
    <property type="component" value="Unassembled WGS sequence"/>
</dbReference>
<accession>A0AAD9N7N8</accession>
<gene>
    <name evidence="1" type="ORF">NP493_1684g00008</name>
</gene>
<dbReference type="EMBL" id="JAODUO010001683">
    <property type="protein sequence ID" value="KAK2159895.1"/>
    <property type="molecule type" value="Genomic_DNA"/>
</dbReference>
<proteinExistence type="predicted"/>
<keyword evidence="2" id="KW-1185">Reference proteome</keyword>
<sequence length="101" mass="11661">MTKRREMVGNCDNKQRIEYAEICKSIKQKARGNISKYNHEIIRETIMASKSLNKVRAPTLDAEEDIKDQFYSQLDHVLTAVPMEDNLILLGDFNVGRDSFL</sequence>
<protein>
    <submittedName>
        <fullName evidence="1">Uncharacterized protein</fullName>
    </submittedName>
</protein>